<organism evidence="2 3">
    <name type="scientific">Neorhizobium lilium</name>
    <dbReference type="NCBI Taxonomy" id="2503024"/>
    <lineage>
        <taxon>Bacteria</taxon>
        <taxon>Pseudomonadati</taxon>
        <taxon>Pseudomonadota</taxon>
        <taxon>Alphaproteobacteria</taxon>
        <taxon>Hyphomicrobiales</taxon>
        <taxon>Rhizobiaceae</taxon>
        <taxon>Rhizobium/Agrobacterium group</taxon>
        <taxon>Neorhizobium</taxon>
    </lineage>
</organism>
<keyword evidence="3" id="KW-1185">Reference proteome</keyword>
<keyword evidence="1" id="KW-0812">Transmembrane</keyword>
<protein>
    <submittedName>
        <fullName evidence="2">Uncharacterized protein</fullName>
    </submittedName>
</protein>
<keyword evidence="1" id="KW-0472">Membrane</keyword>
<evidence type="ECO:0000313" key="3">
    <source>
        <dbReference type="Proteomes" id="UP000287687"/>
    </source>
</evidence>
<feature type="transmembrane region" description="Helical" evidence="1">
    <location>
        <begin position="47"/>
        <end position="68"/>
    </location>
</feature>
<dbReference type="Proteomes" id="UP000287687">
    <property type="component" value="Unassembled WGS sequence"/>
</dbReference>
<accession>A0A444LEI6</accession>
<evidence type="ECO:0000256" key="1">
    <source>
        <dbReference type="SAM" id="Phobius"/>
    </source>
</evidence>
<dbReference type="EMBL" id="SBIP01000003">
    <property type="protein sequence ID" value="RWX76608.1"/>
    <property type="molecule type" value="Genomic_DNA"/>
</dbReference>
<evidence type="ECO:0000313" key="2">
    <source>
        <dbReference type="EMBL" id="RWX76608.1"/>
    </source>
</evidence>
<sequence>MAAKALSAGFTGDVVDPDSVSVRARSVADRARDEAGMVVAHATDHPAATGSVLAVVALVALTIGYALGSSSKNRSRFW</sequence>
<name>A0A444LEI6_9HYPH</name>
<keyword evidence="1" id="KW-1133">Transmembrane helix</keyword>
<proteinExistence type="predicted"/>
<comment type="caution">
    <text evidence="2">The sequence shown here is derived from an EMBL/GenBank/DDBJ whole genome shotgun (WGS) entry which is preliminary data.</text>
</comment>
<dbReference type="AlphaFoldDB" id="A0A444LEI6"/>
<reference evidence="2 3" key="1">
    <citation type="submission" date="2019-01" db="EMBL/GenBank/DDBJ databases">
        <title>The draft genome of Rhizobium sp. 24NR.</title>
        <authorList>
            <person name="Liu L."/>
            <person name="Liang L."/>
            <person name="Shi S."/>
            <person name="Xu L."/>
            <person name="Wang X."/>
            <person name="Li L."/>
            <person name="Zhang X."/>
        </authorList>
    </citation>
    <scope>NUCLEOTIDE SEQUENCE [LARGE SCALE GENOMIC DNA]</scope>
    <source>
        <strain evidence="2 3">24NR</strain>
    </source>
</reference>
<dbReference type="RefSeq" id="WP_128443526.1">
    <property type="nucleotide sequence ID" value="NZ_SBIP01000003.1"/>
</dbReference>
<gene>
    <name evidence="2" type="ORF">EPK99_13040</name>
</gene>